<evidence type="ECO:0000313" key="2">
    <source>
        <dbReference type="Proteomes" id="UP001234202"/>
    </source>
</evidence>
<dbReference type="EMBL" id="JASBWV010000036">
    <property type="protein sequence ID" value="KAJ9116546.1"/>
    <property type="molecule type" value="Genomic_DNA"/>
</dbReference>
<keyword evidence="2" id="KW-1185">Reference proteome</keyword>
<proteinExistence type="predicted"/>
<accession>A0ACC2X0G8</accession>
<reference evidence="1" key="1">
    <citation type="submission" date="2023-04" db="EMBL/GenBank/DDBJ databases">
        <title>Draft Genome sequencing of Naganishia species isolated from polar environments using Oxford Nanopore Technology.</title>
        <authorList>
            <person name="Leo P."/>
            <person name="Venkateswaran K."/>
        </authorList>
    </citation>
    <scope>NUCLEOTIDE SEQUENCE</scope>
    <source>
        <strain evidence="1">DBVPG 5303</strain>
    </source>
</reference>
<dbReference type="Proteomes" id="UP001234202">
    <property type="component" value="Unassembled WGS sequence"/>
</dbReference>
<protein>
    <submittedName>
        <fullName evidence="1">Uncharacterized protein</fullName>
    </submittedName>
</protein>
<comment type="caution">
    <text evidence="1">The sequence shown here is derived from an EMBL/GenBank/DDBJ whole genome shotgun (WGS) entry which is preliminary data.</text>
</comment>
<evidence type="ECO:0000313" key="1">
    <source>
        <dbReference type="EMBL" id="KAJ9116546.1"/>
    </source>
</evidence>
<gene>
    <name evidence="1" type="ORF">QFC24_006718</name>
</gene>
<sequence>MPPQAQSQSGQTPSQSNPHQHPGIAQTTSAPVVPTVTSSPLPQQSQTNLQPPPQSQESSGMSMSDLLSKLSQTASPAPANAISQPFPGPPATGPGAGFPQPPMNGGGQHLYPGNGVPDTLHHSNSWSVGQIPSPHPHHMGGTASPQRGPAYPHPMAGHSSPRPQNFPPSSGTHHAADLTASLKQMLGLGAAASPNRAPSEGHINNTMTPGPQRNGLAHPMTPTRRFDDPRSFHHGATPPPIHLAPALDTMNARSRSPLQTPSLQQSTVSTGNLSQPPSRQLSQRQIQTNSPHNSFASPANAQLRQANQGYVPNPNRNGDPFAIGGSSGSTAVHNIDTNGVTNAVVDTWNNTTQKDGLPGNQAPNEDDKEQKRDFVRALLSAIHVSLFRFPIFARPKC</sequence>
<name>A0ACC2X0G8_9TREE</name>
<organism evidence="1 2">
    <name type="scientific">Naganishia onofrii</name>
    <dbReference type="NCBI Taxonomy" id="1851511"/>
    <lineage>
        <taxon>Eukaryota</taxon>
        <taxon>Fungi</taxon>
        <taxon>Dikarya</taxon>
        <taxon>Basidiomycota</taxon>
        <taxon>Agaricomycotina</taxon>
        <taxon>Tremellomycetes</taxon>
        <taxon>Filobasidiales</taxon>
        <taxon>Filobasidiaceae</taxon>
        <taxon>Naganishia</taxon>
    </lineage>
</organism>